<dbReference type="GO" id="GO:0007131">
    <property type="term" value="P:reciprocal meiotic recombination"/>
    <property type="evidence" value="ECO:0007669"/>
    <property type="project" value="TreeGrafter"/>
</dbReference>
<dbReference type="EMBL" id="JAJJMA010199553">
    <property type="protein sequence ID" value="MCL7039279.1"/>
    <property type="molecule type" value="Genomic_DNA"/>
</dbReference>
<comment type="caution">
    <text evidence="1">The sequence shown here is derived from an EMBL/GenBank/DDBJ whole genome shotgun (WGS) entry which is preliminary data.</text>
</comment>
<evidence type="ECO:0000313" key="1">
    <source>
        <dbReference type="EMBL" id="MCL7039279.1"/>
    </source>
</evidence>
<proteinExistence type="predicted"/>
<organism evidence="1 2">
    <name type="scientific">Papaver nudicaule</name>
    <name type="common">Iceland poppy</name>
    <dbReference type="NCBI Taxonomy" id="74823"/>
    <lineage>
        <taxon>Eukaryota</taxon>
        <taxon>Viridiplantae</taxon>
        <taxon>Streptophyta</taxon>
        <taxon>Embryophyta</taxon>
        <taxon>Tracheophyta</taxon>
        <taxon>Spermatophyta</taxon>
        <taxon>Magnoliopsida</taxon>
        <taxon>Ranunculales</taxon>
        <taxon>Papaveraceae</taxon>
        <taxon>Papaveroideae</taxon>
        <taxon>Papaver</taxon>
    </lineage>
</organism>
<feature type="non-terminal residue" evidence="1">
    <location>
        <position position="1"/>
    </location>
</feature>
<protein>
    <submittedName>
        <fullName evidence="1">Uncharacterized protein</fullName>
    </submittedName>
</protein>
<dbReference type="InterPro" id="IPR034566">
    <property type="entry name" value="MTOPVIB_plant"/>
</dbReference>
<sequence length="267" mass="29185">MENSLIQQICQNLICSAIQRCRMSENPCRLSILLKISPDSDHQIIQISNTGVGSSLVEFQDLHYKGNRLCGDKWDGTVDITTTSIADEEIYHYKLTLKERVGAKRLTRLSSTPKKGAKLSGTEVSLSTSESIDNLVRGFTCFLKMVIVLKIDKVAVELLVACATSLIPSCETLFLASGDILAPYSMSNIERLISGFEDHVLKHGSNLDKECESCFSSRDYLKVGSGVASSTESLRNTGQVLEAVIIITELPEQPSPSCLITCGTTTK</sequence>
<accession>A0AA41VDI8</accession>
<gene>
    <name evidence="1" type="ORF">MKW94_010424</name>
</gene>
<reference evidence="1" key="1">
    <citation type="submission" date="2022-03" db="EMBL/GenBank/DDBJ databases">
        <title>A functionally conserved STORR gene fusion in Papaver species that diverged 16.8 million years ago.</title>
        <authorList>
            <person name="Catania T."/>
        </authorList>
    </citation>
    <scope>NUCLEOTIDE SEQUENCE</scope>
    <source>
        <strain evidence="1">S-191538</strain>
    </source>
</reference>
<dbReference type="GO" id="GO:0030674">
    <property type="term" value="F:protein-macromolecule adaptor activity"/>
    <property type="evidence" value="ECO:0007669"/>
    <property type="project" value="TreeGrafter"/>
</dbReference>
<dbReference type="Proteomes" id="UP001177140">
    <property type="component" value="Unassembled WGS sequence"/>
</dbReference>
<keyword evidence="2" id="KW-1185">Reference proteome</keyword>
<dbReference type="GO" id="GO:0042138">
    <property type="term" value="P:meiotic DNA double-strand break formation"/>
    <property type="evidence" value="ECO:0007669"/>
    <property type="project" value="InterPro"/>
</dbReference>
<dbReference type="AlphaFoldDB" id="A0AA41VDI8"/>
<name>A0AA41VDI8_PAPNU</name>
<dbReference type="PANTHER" id="PTHR36722:SF1">
    <property type="entry name" value="TYPE 2 DNA TOPOISOMERASE 6 SUBUNIT B-LIKE"/>
    <property type="match status" value="1"/>
</dbReference>
<evidence type="ECO:0000313" key="2">
    <source>
        <dbReference type="Proteomes" id="UP001177140"/>
    </source>
</evidence>
<dbReference type="GO" id="GO:0000793">
    <property type="term" value="C:condensed chromosome"/>
    <property type="evidence" value="ECO:0007669"/>
    <property type="project" value="TreeGrafter"/>
</dbReference>
<dbReference type="PANTHER" id="PTHR36722">
    <property type="entry name" value="TYPE 2 DNA TOPOISOMERASE 6 SUBUNIT B-LIKE"/>
    <property type="match status" value="1"/>
</dbReference>